<dbReference type="GO" id="GO:0003989">
    <property type="term" value="F:acetyl-CoA carboxylase activity"/>
    <property type="evidence" value="ECO:0007669"/>
    <property type="project" value="UniProtKB-EC"/>
</dbReference>
<comment type="pathway">
    <text evidence="3">Lipid metabolism; fatty acid biosynthesis.</text>
</comment>
<dbReference type="PRINTS" id="PR01071">
    <property type="entry name" value="ACOABIOTINCC"/>
</dbReference>
<sequence>MNFKEIKELIEILDNSNLTEINIEDKGTVVNLKKEKEIVTQQVAPATQAPIATSVPEVSATTLSPQNNDASQDDHLQTITAPMVGTFYKSPSPEESPYVQVGDQVSSSTTVCILEAMKLFNEIQAEVSGEIVEILVEDGQMVEYGQALFKVK</sequence>
<evidence type="ECO:0000259" key="4">
    <source>
        <dbReference type="PROSITE" id="PS50968"/>
    </source>
</evidence>
<dbReference type="RefSeq" id="WP_229291604.1">
    <property type="nucleotide sequence ID" value="NZ_CP086654.1"/>
</dbReference>
<reference evidence="5 6" key="1">
    <citation type="journal article" date="2022" name="Pathogens">
        <title>Staphylococcus ratti sp. nov. Isolated from a Lab Rat.</title>
        <authorList>
            <person name="Kovarovic V."/>
            <person name="Sedlacek I."/>
            <person name="Petras P."/>
            <person name="Kralova S."/>
            <person name="Maslanova I."/>
            <person name="Svec P."/>
            <person name="Neumann-Schaal M."/>
            <person name="Botka T."/>
            <person name="Gelbicova T."/>
            <person name="Stankova E."/>
            <person name="Doskar J."/>
            <person name="Pantucek R."/>
        </authorList>
    </citation>
    <scope>NUCLEOTIDE SEQUENCE [LARGE SCALE GENOMIC DNA]</scope>
    <source>
        <strain evidence="5 6">CCM 9025</strain>
    </source>
</reference>
<organism evidence="5 6">
    <name type="scientific">Staphylococcus ratti</name>
    <dbReference type="NCBI Taxonomy" id="2892440"/>
    <lineage>
        <taxon>Bacteria</taxon>
        <taxon>Bacillati</taxon>
        <taxon>Bacillota</taxon>
        <taxon>Bacilli</taxon>
        <taxon>Bacillales</taxon>
        <taxon>Staphylococcaceae</taxon>
        <taxon>Staphylococcus</taxon>
    </lineage>
</organism>
<accession>A0ABY3P9X2</accession>
<keyword evidence="5" id="KW-0436">Ligase</keyword>
<dbReference type="InterPro" id="IPR011053">
    <property type="entry name" value="Single_hybrid_motif"/>
</dbReference>
<dbReference type="PANTHER" id="PTHR45266:SF3">
    <property type="entry name" value="OXALOACETATE DECARBOXYLASE ALPHA CHAIN"/>
    <property type="match status" value="1"/>
</dbReference>
<evidence type="ECO:0000256" key="2">
    <source>
        <dbReference type="ARBA" id="ARBA00023267"/>
    </source>
</evidence>
<protein>
    <recommendedName>
        <fullName evidence="1 3">Biotin carboxyl carrier protein of acetyl-CoA carboxylase</fullName>
    </recommendedName>
</protein>
<keyword evidence="3" id="KW-0444">Lipid biosynthesis</keyword>
<dbReference type="PANTHER" id="PTHR45266">
    <property type="entry name" value="OXALOACETATE DECARBOXYLASE ALPHA CHAIN"/>
    <property type="match status" value="1"/>
</dbReference>
<dbReference type="NCBIfam" id="TIGR00531">
    <property type="entry name" value="BCCP"/>
    <property type="match status" value="1"/>
</dbReference>
<dbReference type="SUPFAM" id="SSF51230">
    <property type="entry name" value="Single hybrid motif"/>
    <property type="match status" value="1"/>
</dbReference>
<dbReference type="Proteomes" id="UP001197626">
    <property type="component" value="Chromosome"/>
</dbReference>
<keyword evidence="3" id="KW-0276">Fatty acid metabolism</keyword>
<evidence type="ECO:0000256" key="3">
    <source>
        <dbReference type="RuleBase" id="RU364072"/>
    </source>
</evidence>
<evidence type="ECO:0000256" key="1">
    <source>
        <dbReference type="ARBA" id="ARBA00017562"/>
    </source>
</evidence>
<name>A0ABY3P9X2_9STAP</name>
<dbReference type="InterPro" id="IPR000089">
    <property type="entry name" value="Biotin_lipoyl"/>
</dbReference>
<keyword evidence="2 3" id="KW-0092">Biotin</keyword>
<comment type="function">
    <text evidence="3">This protein is a component of the acetyl coenzyme A carboxylase complex; first, biotin carboxylase catalyzes the carboxylation of the carrier protein and then the transcarboxylase transfers the carboxyl group to form malonyl-CoA.</text>
</comment>
<keyword evidence="3" id="KW-0443">Lipid metabolism</keyword>
<dbReference type="PROSITE" id="PS50968">
    <property type="entry name" value="BIOTINYL_LIPOYL"/>
    <property type="match status" value="1"/>
</dbReference>
<dbReference type="EMBL" id="CP086654">
    <property type="protein sequence ID" value="UEX89100.1"/>
    <property type="molecule type" value="Genomic_DNA"/>
</dbReference>
<dbReference type="InterPro" id="IPR050709">
    <property type="entry name" value="Biotin_Carboxyl_Carrier/Decarb"/>
</dbReference>
<evidence type="ECO:0000313" key="6">
    <source>
        <dbReference type="Proteomes" id="UP001197626"/>
    </source>
</evidence>
<keyword evidence="6" id="KW-1185">Reference proteome</keyword>
<dbReference type="CDD" id="cd06850">
    <property type="entry name" value="biotinyl_domain"/>
    <property type="match status" value="1"/>
</dbReference>
<keyword evidence="3" id="KW-0275">Fatty acid biosynthesis</keyword>
<gene>
    <name evidence="5" type="primary">accB</name>
    <name evidence="5" type="ORF">LN051_05810</name>
</gene>
<proteinExistence type="predicted"/>
<dbReference type="InterPro" id="IPR001249">
    <property type="entry name" value="AcCoA_biotinCC"/>
</dbReference>
<dbReference type="Gene3D" id="2.40.50.100">
    <property type="match status" value="1"/>
</dbReference>
<dbReference type="Pfam" id="PF00364">
    <property type="entry name" value="Biotin_lipoyl"/>
    <property type="match status" value="1"/>
</dbReference>
<dbReference type="NCBIfam" id="NF005457">
    <property type="entry name" value="PRK07051.1"/>
    <property type="match status" value="1"/>
</dbReference>
<evidence type="ECO:0000313" key="5">
    <source>
        <dbReference type="EMBL" id="UEX89100.1"/>
    </source>
</evidence>
<feature type="domain" description="Lipoyl-binding" evidence="4">
    <location>
        <begin position="76"/>
        <end position="152"/>
    </location>
</feature>